<dbReference type="Proteomes" id="UP001164929">
    <property type="component" value="Chromosome 9"/>
</dbReference>
<evidence type="ECO:0000313" key="2">
    <source>
        <dbReference type="Proteomes" id="UP001164929"/>
    </source>
</evidence>
<reference evidence="1" key="1">
    <citation type="journal article" date="2023" name="Mol. Ecol. Resour.">
        <title>Chromosome-level genome assembly of a triploid poplar Populus alba 'Berolinensis'.</title>
        <authorList>
            <person name="Chen S."/>
            <person name="Yu Y."/>
            <person name="Wang X."/>
            <person name="Wang S."/>
            <person name="Zhang T."/>
            <person name="Zhou Y."/>
            <person name="He R."/>
            <person name="Meng N."/>
            <person name="Wang Y."/>
            <person name="Liu W."/>
            <person name="Liu Z."/>
            <person name="Liu J."/>
            <person name="Guo Q."/>
            <person name="Huang H."/>
            <person name="Sederoff R.R."/>
            <person name="Wang G."/>
            <person name="Qu G."/>
            <person name="Chen S."/>
        </authorList>
    </citation>
    <scope>NUCLEOTIDE SEQUENCE</scope>
    <source>
        <strain evidence="1">SC-2020</strain>
    </source>
</reference>
<name>A0AAD6MJG3_9ROSI</name>
<organism evidence="1 2">
    <name type="scientific">Populus alba x Populus x berolinensis</name>
    <dbReference type="NCBI Taxonomy" id="444605"/>
    <lineage>
        <taxon>Eukaryota</taxon>
        <taxon>Viridiplantae</taxon>
        <taxon>Streptophyta</taxon>
        <taxon>Embryophyta</taxon>
        <taxon>Tracheophyta</taxon>
        <taxon>Spermatophyta</taxon>
        <taxon>Magnoliopsida</taxon>
        <taxon>eudicotyledons</taxon>
        <taxon>Gunneridae</taxon>
        <taxon>Pentapetalae</taxon>
        <taxon>rosids</taxon>
        <taxon>fabids</taxon>
        <taxon>Malpighiales</taxon>
        <taxon>Salicaceae</taxon>
        <taxon>Saliceae</taxon>
        <taxon>Populus</taxon>
    </lineage>
</organism>
<comment type="caution">
    <text evidence="1">The sequence shown here is derived from an EMBL/GenBank/DDBJ whole genome shotgun (WGS) entry which is preliminary data.</text>
</comment>
<dbReference type="EMBL" id="JAQIZT010000009">
    <property type="protein sequence ID" value="KAJ6986354.1"/>
    <property type="molecule type" value="Genomic_DNA"/>
</dbReference>
<keyword evidence="2" id="KW-1185">Reference proteome</keyword>
<dbReference type="AlphaFoldDB" id="A0AAD6MJG3"/>
<evidence type="ECO:0000313" key="1">
    <source>
        <dbReference type="EMBL" id="KAJ6986354.1"/>
    </source>
</evidence>
<protein>
    <submittedName>
        <fullName evidence="1">Uncharacterized protein</fullName>
    </submittedName>
</protein>
<accession>A0AAD6MJG3</accession>
<proteinExistence type="predicted"/>
<sequence length="24" mass="2679">MTKFACEPLRSQFMSTCNGNNDIA</sequence>
<gene>
    <name evidence="1" type="ORF">NC653_024056</name>
</gene>